<feature type="region of interest" description="Disordered" evidence="1">
    <location>
        <begin position="20"/>
        <end position="47"/>
    </location>
</feature>
<comment type="caution">
    <text evidence="4">The sequence shown here is derived from an EMBL/GenBank/DDBJ whole genome shotgun (WGS) entry which is preliminary data.</text>
</comment>
<organism evidence="4 5">
    <name type="scientific">Kineobactrum sediminis</name>
    <dbReference type="NCBI Taxonomy" id="1905677"/>
    <lineage>
        <taxon>Bacteria</taxon>
        <taxon>Pseudomonadati</taxon>
        <taxon>Pseudomonadota</taxon>
        <taxon>Gammaproteobacteria</taxon>
        <taxon>Cellvibrionales</taxon>
        <taxon>Halieaceae</taxon>
        <taxon>Kineobactrum</taxon>
    </lineage>
</organism>
<feature type="transmembrane region" description="Helical" evidence="2">
    <location>
        <begin position="47"/>
        <end position="66"/>
    </location>
</feature>
<protein>
    <submittedName>
        <fullName evidence="4">Sporulation protein</fullName>
    </submittedName>
</protein>
<dbReference type="GO" id="GO:0042834">
    <property type="term" value="F:peptidoglycan binding"/>
    <property type="evidence" value="ECO:0007669"/>
    <property type="project" value="InterPro"/>
</dbReference>
<keyword evidence="5" id="KW-1185">Reference proteome</keyword>
<gene>
    <name evidence="4" type="ORF">CWI75_02555</name>
</gene>
<dbReference type="AlphaFoldDB" id="A0A2N5Y774"/>
<dbReference type="Pfam" id="PF05036">
    <property type="entry name" value="SPOR"/>
    <property type="match status" value="1"/>
</dbReference>
<keyword evidence="2" id="KW-0472">Membrane</keyword>
<sequence length="203" mass="22608">MAWTCWAYPPRKRCNVARDYVRDQSRTRKRQPAASRRQPAPPRTNPWRWYGAGVATGVFLSLLLYLGTLPPAGEAGPAADGTGTASEMTAPKPRFDFYTLLPEQTLAVEVEPAEVARPRSTTTGSETYLLQAGSFRQREDADRRRAELLLLGLEPRVEASATENGRWFRVYLGPFQSHAGMSKARGLTTAQDIETLLLKRDSP</sequence>
<accession>A0A2N5Y774</accession>
<dbReference type="SUPFAM" id="SSF110997">
    <property type="entry name" value="Sporulation related repeat"/>
    <property type="match status" value="1"/>
</dbReference>
<evidence type="ECO:0000259" key="3">
    <source>
        <dbReference type="PROSITE" id="PS51724"/>
    </source>
</evidence>
<dbReference type="Gene3D" id="3.30.70.1070">
    <property type="entry name" value="Sporulation related repeat"/>
    <property type="match status" value="1"/>
</dbReference>
<keyword evidence="2" id="KW-0812">Transmembrane</keyword>
<dbReference type="EMBL" id="PKLZ01000001">
    <property type="protein sequence ID" value="PLW84241.1"/>
    <property type="molecule type" value="Genomic_DNA"/>
</dbReference>
<dbReference type="InterPro" id="IPR036680">
    <property type="entry name" value="SPOR-like_sf"/>
</dbReference>
<dbReference type="PROSITE" id="PS51724">
    <property type="entry name" value="SPOR"/>
    <property type="match status" value="1"/>
</dbReference>
<evidence type="ECO:0000256" key="1">
    <source>
        <dbReference type="SAM" id="MobiDB-lite"/>
    </source>
</evidence>
<evidence type="ECO:0000256" key="2">
    <source>
        <dbReference type="SAM" id="Phobius"/>
    </source>
</evidence>
<evidence type="ECO:0000313" key="4">
    <source>
        <dbReference type="EMBL" id="PLW84241.1"/>
    </source>
</evidence>
<feature type="domain" description="SPOR" evidence="3">
    <location>
        <begin position="122"/>
        <end position="201"/>
    </location>
</feature>
<dbReference type="Proteomes" id="UP000234845">
    <property type="component" value="Unassembled WGS sequence"/>
</dbReference>
<dbReference type="InterPro" id="IPR007730">
    <property type="entry name" value="SPOR-like_dom"/>
</dbReference>
<evidence type="ECO:0000313" key="5">
    <source>
        <dbReference type="Proteomes" id="UP000234845"/>
    </source>
</evidence>
<dbReference type="OrthoDB" id="8558195at2"/>
<keyword evidence="2" id="KW-1133">Transmembrane helix</keyword>
<proteinExistence type="predicted"/>
<name>A0A2N5Y774_9GAMM</name>
<reference evidence="5" key="1">
    <citation type="submission" date="2017-11" db="EMBL/GenBank/DDBJ databases">
        <title>The draft genome sequence of Chromatocurvus sp. F02.</title>
        <authorList>
            <person name="Du Z.-J."/>
            <person name="Chang Y.-Q."/>
        </authorList>
    </citation>
    <scope>NUCLEOTIDE SEQUENCE [LARGE SCALE GENOMIC DNA]</scope>
    <source>
        <strain evidence="5">F02</strain>
    </source>
</reference>